<keyword evidence="9" id="KW-0407">Ion channel</keyword>
<sequence length="418" mass="46270">MSWCSDNADWDDLLAYTTEKRVVVRHRWLGLVYYFSILAIVIYTIVGTIILQKGYAVNLPIKGGAVRSTVRARHDEIEWSSSFCDPAVKSGEFNATLPCVYPDYKANVLAKTTTGVSNGGLLVGTRVSVTRQELNTTLHGSVYEGWQDAPNGTKMSFYVTGAEDSTIMIQHSVSLETQRKFGGSTLMGNNALIVDTSNSDRPVARITNEQNTRGADVTTFSQANGDIVKMSDVLHVAGVRLDDYIPQHRESYRYEGVTITIAIRYAGQNTGGGGTSYSYEVATTALPGKYTEADEDSPTTRTVRDLRGVQVLFSQDGSELYVWSWYAFLLSWLSGAALIGIATTVANCFLKYLAPRRADYKLFVQSTTPDFSPDTDTDKQLLEDILVEKRRERGRYLQIRRKSILQVISGARPAAARP</sequence>
<evidence type="ECO:0000256" key="6">
    <source>
        <dbReference type="ARBA" id="ARBA00023065"/>
    </source>
</evidence>
<dbReference type="GO" id="GO:0012505">
    <property type="term" value="C:endomembrane system"/>
    <property type="evidence" value="ECO:0007669"/>
    <property type="project" value="UniProtKB-SubCell"/>
</dbReference>
<evidence type="ECO:0000256" key="2">
    <source>
        <dbReference type="ARBA" id="ARBA00009848"/>
    </source>
</evidence>
<evidence type="ECO:0000313" key="11">
    <source>
        <dbReference type="EMBL" id="CAD8610413.1"/>
    </source>
</evidence>
<dbReference type="PANTHER" id="PTHR10125">
    <property type="entry name" value="P2X PURINOCEPTOR"/>
    <property type="match status" value="1"/>
</dbReference>
<accession>A0A7S0LEJ1</accession>
<keyword evidence="7 10" id="KW-0472">Membrane</keyword>
<evidence type="ECO:0000256" key="7">
    <source>
        <dbReference type="ARBA" id="ARBA00023136"/>
    </source>
</evidence>
<dbReference type="EMBL" id="HBEY01029107">
    <property type="protein sequence ID" value="CAD8610413.1"/>
    <property type="molecule type" value="Transcribed_RNA"/>
</dbReference>
<keyword evidence="3" id="KW-0813">Transport</keyword>
<dbReference type="GO" id="GO:0070588">
    <property type="term" value="P:calcium ion transmembrane transport"/>
    <property type="evidence" value="ECO:0007669"/>
    <property type="project" value="TreeGrafter"/>
</dbReference>
<dbReference type="AlphaFoldDB" id="A0A7S0LEJ1"/>
<keyword evidence="5 10" id="KW-1133">Transmembrane helix</keyword>
<evidence type="ECO:0000256" key="4">
    <source>
        <dbReference type="ARBA" id="ARBA00022692"/>
    </source>
</evidence>
<evidence type="ECO:0000256" key="8">
    <source>
        <dbReference type="ARBA" id="ARBA00023286"/>
    </source>
</evidence>
<dbReference type="GO" id="GO:0016020">
    <property type="term" value="C:membrane"/>
    <property type="evidence" value="ECO:0007669"/>
    <property type="project" value="TreeGrafter"/>
</dbReference>
<name>A0A7S0LEJ1_9EUKA</name>
<keyword evidence="6" id="KW-0406">Ion transport</keyword>
<comment type="subcellular location">
    <subcellularLocation>
        <location evidence="1">Endomembrane system</location>
    </subcellularLocation>
</comment>
<evidence type="ECO:0000256" key="5">
    <source>
        <dbReference type="ARBA" id="ARBA00022989"/>
    </source>
</evidence>
<dbReference type="PANTHER" id="PTHR10125:SF31">
    <property type="entry name" value="P2X RECEPTOR E"/>
    <property type="match status" value="1"/>
</dbReference>
<comment type="similarity">
    <text evidence="2">Belongs to the P2X receptor family.</text>
</comment>
<dbReference type="InterPro" id="IPR059116">
    <property type="entry name" value="P2X_receptor"/>
</dbReference>
<dbReference type="GO" id="GO:0007165">
    <property type="term" value="P:signal transduction"/>
    <property type="evidence" value="ECO:0007669"/>
    <property type="project" value="UniProtKB-ARBA"/>
</dbReference>
<dbReference type="GO" id="GO:0015267">
    <property type="term" value="F:channel activity"/>
    <property type="evidence" value="ECO:0007669"/>
    <property type="project" value="UniProtKB-ARBA"/>
</dbReference>
<keyword evidence="4 10" id="KW-0812">Transmembrane</keyword>
<evidence type="ECO:0000256" key="3">
    <source>
        <dbReference type="ARBA" id="ARBA00022448"/>
    </source>
</evidence>
<feature type="transmembrane region" description="Helical" evidence="10">
    <location>
        <begin position="323"/>
        <end position="350"/>
    </location>
</feature>
<reference evidence="11" key="1">
    <citation type="submission" date="2021-01" db="EMBL/GenBank/DDBJ databases">
        <authorList>
            <person name="Corre E."/>
            <person name="Pelletier E."/>
            <person name="Niang G."/>
            <person name="Scheremetjew M."/>
            <person name="Finn R."/>
            <person name="Kale V."/>
            <person name="Holt S."/>
            <person name="Cochrane G."/>
            <person name="Meng A."/>
            <person name="Brown T."/>
            <person name="Cohen L."/>
        </authorList>
    </citation>
    <scope>NUCLEOTIDE SEQUENCE</scope>
    <source>
        <strain evidence="11">PLY182g</strain>
    </source>
</reference>
<keyword evidence="8" id="KW-1071">Ligand-gated ion channel</keyword>
<evidence type="ECO:0000256" key="10">
    <source>
        <dbReference type="SAM" id="Phobius"/>
    </source>
</evidence>
<evidence type="ECO:0000256" key="1">
    <source>
        <dbReference type="ARBA" id="ARBA00004308"/>
    </source>
</evidence>
<protein>
    <submittedName>
        <fullName evidence="11">Uncharacterized protein</fullName>
    </submittedName>
</protein>
<evidence type="ECO:0000256" key="9">
    <source>
        <dbReference type="ARBA" id="ARBA00023303"/>
    </source>
</evidence>
<gene>
    <name evidence="11" type="ORF">CPEL01642_LOCUS13791</name>
</gene>
<proteinExistence type="inferred from homology"/>
<organism evidence="11">
    <name type="scientific">Coccolithus braarudii</name>
    <dbReference type="NCBI Taxonomy" id="221442"/>
    <lineage>
        <taxon>Eukaryota</taxon>
        <taxon>Haptista</taxon>
        <taxon>Haptophyta</taxon>
        <taxon>Prymnesiophyceae</taxon>
        <taxon>Coccolithales</taxon>
        <taxon>Coccolithaceae</taxon>
        <taxon>Coccolithus</taxon>
    </lineage>
</organism>
<dbReference type="Gene3D" id="1.10.287.940">
    <property type="entry name" value="atp-gated p2x4 ion channel"/>
    <property type="match status" value="1"/>
</dbReference>
<feature type="transmembrane region" description="Helical" evidence="10">
    <location>
        <begin position="31"/>
        <end position="51"/>
    </location>
</feature>